<evidence type="ECO:0000256" key="3">
    <source>
        <dbReference type="ARBA" id="ARBA00012886"/>
    </source>
</evidence>
<dbReference type="GO" id="GO:0005576">
    <property type="term" value="C:extracellular region"/>
    <property type="evidence" value="ECO:0007669"/>
    <property type="project" value="UniProtKB-SubCell"/>
</dbReference>
<organism evidence="10 11">
    <name type="scientific">Clytia hemisphaerica</name>
    <dbReference type="NCBI Taxonomy" id="252671"/>
    <lineage>
        <taxon>Eukaryota</taxon>
        <taxon>Metazoa</taxon>
        <taxon>Cnidaria</taxon>
        <taxon>Hydrozoa</taxon>
        <taxon>Hydroidolina</taxon>
        <taxon>Leptothecata</taxon>
        <taxon>Obeliida</taxon>
        <taxon>Clytiidae</taxon>
        <taxon>Clytia</taxon>
    </lineage>
</organism>
<keyword evidence="11" id="KW-1185">Reference proteome</keyword>
<dbReference type="GO" id="GO:0034722">
    <property type="term" value="F:gamma-glutamyl-peptidase activity"/>
    <property type="evidence" value="ECO:0007669"/>
    <property type="project" value="UniProtKB-EC"/>
</dbReference>
<evidence type="ECO:0000256" key="7">
    <source>
        <dbReference type="PIRSR" id="PIRSR615527-1"/>
    </source>
</evidence>
<dbReference type="PROSITE" id="PS51273">
    <property type="entry name" value="GATASE_TYPE_1"/>
    <property type="match status" value="1"/>
</dbReference>
<dbReference type="Gene3D" id="3.40.50.880">
    <property type="match status" value="1"/>
</dbReference>
<reference evidence="10" key="1">
    <citation type="submission" date="2021-01" db="UniProtKB">
        <authorList>
            <consortium name="EnsemblMetazoa"/>
        </authorList>
    </citation>
    <scope>IDENTIFICATION</scope>
</reference>
<dbReference type="GO" id="GO:0005773">
    <property type="term" value="C:vacuole"/>
    <property type="evidence" value="ECO:0007669"/>
    <property type="project" value="TreeGrafter"/>
</dbReference>
<dbReference type="RefSeq" id="XP_066918643.1">
    <property type="nucleotide sequence ID" value="XM_067062542.1"/>
</dbReference>
<evidence type="ECO:0000256" key="4">
    <source>
        <dbReference type="ARBA" id="ARBA00022525"/>
    </source>
</evidence>
<feature type="active site" description="Nucleophile" evidence="7">
    <location>
        <position position="154"/>
    </location>
</feature>
<evidence type="ECO:0000256" key="6">
    <source>
        <dbReference type="ARBA" id="ARBA00022801"/>
    </source>
</evidence>
<feature type="signal peptide" evidence="9">
    <location>
        <begin position="1"/>
        <end position="22"/>
    </location>
</feature>
<sequence length="367" mass="41880">MGNITIPKSLFILLVFIIQCCTKHAPMGTYPTNYFKKTVPRFKNNRPMIGVLTVGLDMQEQLINHVPDVKGKAYVGSSYIKFLESAGARAVPIIEDIDEKELAALLPKLSGVLLPGNDDDTGDGGYYKRVKQILQYSKMLKKKNQIKFPVLGICRGAQRMLVYMSGSDSQLAADAVNMSLPLKWHSSRHRSRLFGHAPSGLVEAIEKKPIAFFHSNFVIPTESFYNNTKLKRKVRVLSTNVDRNGTKFISSYEVRRYPWYGLQWQPEKAPFEFSTKLAVDHSPASIMMSQYIANFFVGQTKENPHHFASLQDEEKHNMNKDRTYYVGNVTDSEYDQIYLYPMKRVYGFTYQTSNYTAPNELHEGDLK</sequence>
<evidence type="ECO:0000256" key="1">
    <source>
        <dbReference type="ARBA" id="ARBA00004239"/>
    </source>
</evidence>
<protein>
    <recommendedName>
        <fullName evidence="3">folate gamma-glutamyl hydrolase</fullName>
        <ecNumber evidence="3">3.4.19.9</ecNumber>
    </recommendedName>
</protein>
<dbReference type="InterPro" id="IPR029062">
    <property type="entry name" value="Class_I_gatase-like"/>
</dbReference>
<evidence type="ECO:0000313" key="11">
    <source>
        <dbReference type="Proteomes" id="UP000594262"/>
    </source>
</evidence>
<dbReference type="EnsemblMetazoa" id="CLYHEMT004561.1">
    <property type="protein sequence ID" value="CLYHEMP004561.1"/>
    <property type="gene ID" value="CLYHEMG004561"/>
</dbReference>
<keyword evidence="5 9" id="KW-0732">Signal</keyword>
<keyword evidence="4" id="KW-0964">Secreted</keyword>
<dbReference type="Proteomes" id="UP000594262">
    <property type="component" value="Unplaced"/>
</dbReference>
<dbReference type="EC" id="3.4.19.9" evidence="3"/>
<dbReference type="PROSITE" id="PS51275">
    <property type="entry name" value="PEPTIDASE_C26_GGH"/>
    <property type="match status" value="1"/>
</dbReference>
<evidence type="ECO:0000256" key="5">
    <source>
        <dbReference type="ARBA" id="ARBA00022729"/>
    </source>
</evidence>
<dbReference type="OrthoDB" id="64220at2759"/>
<dbReference type="GO" id="GO:0046900">
    <property type="term" value="P:tetrahydrofolylpolyglutamate metabolic process"/>
    <property type="evidence" value="ECO:0007669"/>
    <property type="project" value="TreeGrafter"/>
</dbReference>
<proteinExistence type="inferred from homology"/>
<dbReference type="PANTHER" id="PTHR11315:SF0">
    <property type="entry name" value="FOLATE GAMMA-GLUTAMYL HYDROLASE"/>
    <property type="match status" value="1"/>
</dbReference>
<comment type="subcellular location">
    <subcellularLocation>
        <location evidence="1">Secreted</location>
        <location evidence="1">Extracellular space</location>
    </subcellularLocation>
</comment>
<dbReference type="Pfam" id="PF07722">
    <property type="entry name" value="Peptidase_C26"/>
    <property type="match status" value="1"/>
</dbReference>
<comment type="similarity">
    <text evidence="2">Belongs to the peptidase C26 family.</text>
</comment>
<dbReference type="GeneID" id="136805950"/>
<dbReference type="InterPro" id="IPR015527">
    <property type="entry name" value="Pept_C26_g-glut_hydrolase"/>
</dbReference>
<comment type="caution">
    <text evidence="8">Lacks conserved residue(s) required for the propagation of feature annotation.</text>
</comment>
<accession>A0A7M5WJG5</accession>
<evidence type="ECO:0000256" key="8">
    <source>
        <dbReference type="PROSITE-ProRule" id="PRU00607"/>
    </source>
</evidence>
<dbReference type="SUPFAM" id="SSF52317">
    <property type="entry name" value="Class I glutamine amidotransferase-like"/>
    <property type="match status" value="1"/>
</dbReference>
<name>A0A7M5WJG5_9CNID</name>
<evidence type="ECO:0000256" key="2">
    <source>
        <dbReference type="ARBA" id="ARBA00011083"/>
    </source>
</evidence>
<evidence type="ECO:0000256" key="9">
    <source>
        <dbReference type="SAM" id="SignalP"/>
    </source>
</evidence>
<feature type="chain" id="PRO_5029692670" description="folate gamma-glutamyl hydrolase" evidence="9">
    <location>
        <begin position="23"/>
        <end position="367"/>
    </location>
</feature>
<keyword evidence="6" id="KW-0378">Hydrolase</keyword>
<dbReference type="InterPro" id="IPR011697">
    <property type="entry name" value="Peptidase_C26"/>
</dbReference>
<dbReference type="PANTHER" id="PTHR11315">
    <property type="entry name" value="PROTEASE FAMILY C26 GAMMA-GLUTAMYL HYDROLASE"/>
    <property type="match status" value="1"/>
</dbReference>
<dbReference type="AlphaFoldDB" id="A0A7M5WJG5"/>
<evidence type="ECO:0000313" key="10">
    <source>
        <dbReference type="EnsemblMetazoa" id="CLYHEMP004561.1"/>
    </source>
</evidence>